<evidence type="ECO:0000256" key="2">
    <source>
        <dbReference type="ARBA" id="ARBA00022723"/>
    </source>
</evidence>
<protein>
    <submittedName>
        <fullName evidence="8">Zf-PARP-domain-containing protein</fullName>
    </submittedName>
</protein>
<dbReference type="InterPro" id="IPR001510">
    <property type="entry name" value="Znf_PARP"/>
</dbReference>
<dbReference type="SMART" id="SM01336">
    <property type="entry name" value="zf-PARP"/>
    <property type="match status" value="2"/>
</dbReference>
<evidence type="ECO:0000313" key="8">
    <source>
        <dbReference type="EMBL" id="KAF2732332.1"/>
    </source>
</evidence>
<feature type="region of interest" description="Disordered" evidence="6">
    <location>
        <begin position="289"/>
        <end position="377"/>
    </location>
</feature>
<keyword evidence="9" id="KW-1185">Reference proteome</keyword>
<accession>A0A9P4QR99</accession>
<evidence type="ECO:0000259" key="7">
    <source>
        <dbReference type="PROSITE" id="PS50064"/>
    </source>
</evidence>
<evidence type="ECO:0000256" key="5">
    <source>
        <dbReference type="ARBA" id="ARBA00023242"/>
    </source>
</evidence>
<feature type="compositionally biased region" description="Basic residues" evidence="6">
    <location>
        <begin position="253"/>
        <end position="263"/>
    </location>
</feature>
<evidence type="ECO:0000256" key="6">
    <source>
        <dbReference type="SAM" id="MobiDB-lite"/>
    </source>
</evidence>
<keyword evidence="5" id="KW-0539">Nucleus</keyword>
<feature type="region of interest" description="Disordered" evidence="6">
    <location>
        <begin position="241"/>
        <end position="277"/>
    </location>
</feature>
<gene>
    <name evidence="8" type="ORF">EJ04DRAFT_608583</name>
</gene>
<reference evidence="8" key="1">
    <citation type="journal article" date="2020" name="Stud. Mycol.">
        <title>101 Dothideomycetes genomes: a test case for predicting lifestyles and emergence of pathogens.</title>
        <authorList>
            <person name="Haridas S."/>
            <person name="Albert R."/>
            <person name="Binder M."/>
            <person name="Bloem J."/>
            <person name="Labutti K."/>
            <person name="Salamov A."/>
            <person name="Andreopoulos B."/>
            <person name="Baker S."/>
            <person name="Barry K."/>
            <person name="Bills G."/>
            <person name="Bluhm B."/>
            <person name="Cannon C."/>
            <person name="Castanera R."/>
            <person name="Culley D."/>
            <person name="Daum C."/>
            <person name="Ezra D."/>
            <person name="Gonzalez J."/>
            <person name="Henrissat B."/>
            <person name="Kuo A."/>
            <person name="Liang C."/>
            <person name="Lipzen A."/>
            <person name="Lutzoni F."/>
            <person name="Magnuson J."/>
            <person name="Mondo S."/>
            <person name="Nolan M."/>
            <person name="Ohm R."/>
            <person name="Pangilinan J."/>
            <person name="Park H.-J."/>
            <person name="Ramirez L."/>
            <person name="Alfaro M."/>
            <person name="Sun H."/>
            <person name="Tritt A."/>
            <person name="Yoshinaga Y."/>
            <person name="Zwiers L.-H."/>
            <person name="Turgeon B."/>
            <person name="Goodwin S."/>
            <person name="Spatafora J."/>
            <person name="Crous P."/>
            <person name="Grigoriev I."/>
        </authorList>
    </citation>
    <scope>NUCLEOTIDE SEQUENCE</scope>
    <source>
        <strain evidence="8">CBS 125425</strain>
    </source>
</reference>
<dbReference type="GO" id="GO:0005634">
    <property type="term" value="C:nucleus"/>
    <property type="evidence" value="ECO:0007669"/>
    <property type="project" value="UniProtKB-SubCell"/>
</dbReference>
<dbReference type="GO" id="GO:0008270">
    <property type="term" value="F:zinc ion binding"/>
    <property type="evidence" value="ECO:0007669"/>
    <property type="project" value="UniProtKB-KW"/>
</dbReference>
<evidence type="ECO:0000313" key="9">
    <source>
        <dbReference type="Proteomes" id="UP000799444"/>
    </source>
</evidence>
<dbReference type="Pfam" id="PF00645">
    <property type="entry name" value="zf-PARP"/>
    <property type="match status" value="2"/>
</dbReference>
<feature type="compositionally biased region" description="Basic and acidic residues" evidence="6">
    <location>
        <begin position="264"/>
        <end position="273"/>
    </location>
</feature>
<dbReference type="PROSITE" id="PS50064">
    <property type="entry name" value="ZF_PARP_2"/>
    <property type="match status" value="1"/>
</dbReference>
<keyword evidence="4" id="KW-0862">Zinc</keyword>
<keyword evidence="2" id="KW-0479">Metal-binding</keyword>
<name>A0A9P4QR99_9PLEO</name>
<dbReference type="GO" id="GO:0003677">
    <property type="term" value="F:DNA binding"/>
    <property type="evidence" value="ECO:0007669"/>
    <property type="project" value="InterPro"/>
</dbReference>
<dbReference type="Gene3D" id="3.30.1740.10">
    <property type="entry name" value="Zinc finger, PARP-type"/>
    <property type="match status" value="2"/>
</dbReference>
<keyword evidence="3" id="KW-0863">Zinc-finger</keyword>
<sequence length="377" mass="41726">MPEFRLGRFAPRGPSKLANYSAEHSTSDRAGCQQAACKRFGIKIPKGELRIGTYVQNFQSEEWMTIWRHWRCATPHQIKRLKELTGDKPEDTPGFAGISPESQEHVRQAFEDGKVKDKDISDIRTDLAKSSYGGLGGAAEIRNAVGYIVEVASQGRGGCRGADCKKNGVKIAKGELRLGIATNWDEDHVTWVWKHWKCVSPFDLSNAKEIAEDEEVLTGLDLLPEEYSACVLNSLEQGQAIEPPVIEAPPKPKNSKTRRRPKKDKNTDTKTTEETFNDDDGVADVAKTLARKRKKRTVEEVTTTDDDEKPGPERKKRRASKAAPKPVQGVDALSEAPKTTNKAKVEEVDPATARILAMTNQLRADAARSPPKRGSQS</sequence>
<organism evidence="8 9">
    <name type="scientific">Polyplosphaeria fusca</name>
    <dbReference type="NCBI Taxonomy" id="682080"/>
    <lineage>
        <taxon>Eukaryota</taxon>
        <taxon>Fungi</taxon>
        <taxon>Dikarya</taxon>
        <taxon>Ascomycota</taxon>
        <taxon>Pezizomycotina</taxon>
        <taxon>Dothideomycetes</taxon>
        <taxon>Pleosporomycetidae</taxon>
        <taxon>Pleosporales</taxon>
        <taxon>Tetraplosphaeriaceae</taxon>
        <taxon>Polyplosphaeria</taxon>
    </lineage>
</organism>
<dbReference type="SUPFAM" id="SSF57716">
    <property type="entry name" value="Glucocorticoid receptor-like (DNA-binding domain)"/>
    <property type="match status" value="2"/>
</dbReference>
<comment type="subcellular location">
    <subcellularLocation>
        <location evidence="1">Nucleus</location>
    </subcellularLocation>
</comment>
<dbReference type="Proteomes" id="UP000799444">
    <property type="component" value="Unassembled WGS sequence"/>
</dbReference>
<comment type="caution">
    <text evidence="8">The sequence shown here is derived from an EMBL/GenBank/DDBJ whole genome shotgun (WGS) entry which is preliminary data.</text>
</comment>
<dbReference type="AlphaFoldDB" id="A0A9P4QR99"/>
<evidence type="ECO:0000256" key="3">
    <source>
        <dbReference type="ARBA" id="ARBA00022771"/>
    </source>
</evidence>
<evidence type="ECO:0000256" key="4">
    <source>
        <dbReference type="ARBA" id="ARBA00022833"/>
    </source>
</evidence>
<proteinExistence type="predicted"/>
<dbReference type="EMBL" id="ML996179">
    <property type="protein sequence ID" value="KAF2732332.1"/>
    <property type="molecule type" value="Genomic_DNA"/>
</dbReference>
<dbReference type="OrthoDB" id="429950at2759"/>
<dbReference type="InterPro" id="IPR036957">
    <property type="entry name" value="Znf_PARP_sf"/>
</dbReference>
<feature type="domain" description="PARP-type" evidence="7">
    <location>
        <begin position="25"/>
        <end position="114"/>
    </location>
</feature>
<evidence type="ECO:0000256" key="1">
    <source>
        <dbReference type="ARBA" id="ARBA00004123"/>
    </source>
</evidence>